<organism evidence="1">
    <name type="scientific">Siphoviridae sp. ctHjy10</name>
    <dbReference type="NCBI Taxonomy" id="2826234"/>
    <lineage>
        <taxon>Viruses</taxon>
        <taxon>Duplodnaviria</taxon>
        <taxon>Heunggongvirae</taxon>
        <taxon>Uroviricota</taxon>
        <taxon>Caudoviricetes</taxon>
    </lineage>
</organism>
<proteinExistence type="predicted"/>
<protein>
    <submittedName>
        <fullName evidence="1">Cysteine-rich protein</fullName>
    </submittedName>
</protein>
<reference evidence="1" key="1">
    <citation type="journal article" date="2021" name="Proc. Natl. Acad. Sci. U.S.A.">
        <title>A Catalog of Tens of Thousands of Viruses from Human Metagenomes Reveals Hidden Associations with Chronic Diseases.</title>
        <authorList>
            <person name="Tisza M.J."/>
            <person name="Buck C.B."/>
        </authorList>
    </citation>
    <scope>NUCLEOTIDE SEQUENCE</scope>
    <source>
        <strain evidence="1">CtHjy10</strain>
    </source>
</reference>
<accession>A0A8S5MBN5</accession>
<dbReference type="EMBL" id="BK014871">
    <property type="protein sequence ID" value="DAD79725.1"/>
    <property type="molecule type" value="Genomic_DNA"/>
</dbReference>
<sequence length="59" mass="6982">MRSFLWQGAIYIEKVDKKKVVCPYCGHPVNAMQTEDAHCRGIYFRCKNKDCKKIFELKL</sequence>
<evidence type="ECO:0000313" key="1">
    <source>
        <dbReference type="EMBL" id="DAD79725.1"/>
    </source>
</evidence>
<name>A0A8S5MBN5_9CAUD</name>